<dbReference type="Pfam" id="PF08447">
    <property type="entry name" value="PAS_3"/>
    <property type="match status" value="1"/>
</dbReference>
<evidence type="ECO:0000256" key="4">
    <source>
        <dbReference type="ARBA" id="ARBA00022475"/>
    </source>
</evidence>
<dbReference type="InterPro" id="IPR001610">
    <property type="entry name" value="PAC"/>
</dbReference>
<dbReference type="PROSITE" id="PS00018">
    <property type="entry name" value="EF_HAND_1"/>
    <property type="match status" value="1"/>
</dbReference>
<organism evidence="19 20">
    <name type="scientific">Wenyingzhuangia gilva</name>
    <dbReference type="NCBI Taxonomy" id="3057677"/>
    <lineage>
        <taxon>Bacteria</taxon>
        <taxon>Pseudomonadati</taxon>
        <taxon>Bacteroidota</taxon>
        <taxon>Flavobacteriia</taxon>
        <taxon>Flavobacteriales</taxon>
        <taxon>Flavobacteriaceae</taxon>
        <taxon>Wenyingzhuangia</taxon>
    </lineage>
</organism>
<feature type="modified residue" description="4-aspartylphosphate" evidence="13">
    <location>
        <position position="1260"/>
    </location>
</feature>
<keyword evidence="9" id="KW-1133">Transmembrane helix</keyword>
<dbReference type="InterPro" id="IPR004358">
    <property type="entry name" value="Sig_transdc_His_kin-like_C"/>
</dbReference>
<evidence type="ECO:0000256" key="9">
    <source>
        <dbReference type="ARBA" id="ARBA00022989"/>
    </source>
</evidence>
<dbReference type="PROSITE" id="PS50112">
    <property type="entry name" value="PAS"/>
    <property type="match status" value="3"/>
</dbReference>
<dbReference type="SMART" id="SM00086">
    <property type="entry name" value="PAC"/>
    <property type="match status" value="4"/>
</dbReference>
<dbReference type="PROSITE" id="PS50894">
    <property type="entry name" value="HPT"/>
    <property type="match status" value="1"/>
</dbReference>
<comment type="catalytic activity">
    <reaction evidence="1">
        <text>ATP + protein L-histidine = ADP + protein N-phospho-L-histidine.</text>
        <dbReference type="EC" id="2.7.13.3"/>
    </reaction>
</comment>
<gene>
    <name evidence="19" type="ORF">QVZ41_08630</name>
</gene>
<evidence type="ECO:0000313" key="20">
    <source>
        <dbReference type="Proteomes" id="UP001168642"/>
    </source>
</evidence>
<dbReference type="Gene3D" id="1.20.120.160">
    <property type="entry name" value="HPT domain"/>
    <property type="match status" value="1"/>
</dbReference>
<keyword evidence="5 13" id="KW-0597">Phosphoprotein</keyword>
<keyword evidence="7" id="KW-0547">Nucleotide-binding</keyword>
<comment type="subcellular location">
    <subcellularLocation>
        <location evidence="2">Cell membrane</location>
        <topology evidence="2">Multi-pass membrane protein</topology>
    </subcellularLocation>
</comment>
<dbReference type="SUPFAM" id="SSF55785">
    <property type="entry name" value="PYP-like sensor domain (PAS domain)"/>
    <property type="match status" value="5"/>
</dbReference>
<comment type="caution">
    <text evidence="19">The sequence shown here is derived from an EMBL/GenBank/DDBJ whole genome shotgun (WGS) entry which is preliminary data.</text>
</comment>
<dbReference type="Pfam" id="PF13426">
    <property type="entry name" value="PAS_9"/>
    <property type="match status" value="2"/>
</dbReference>
<dbReference type="SMART" id="SM00388">
    <property type="entry name" value="HisKA"/>
    <property type="match status" value="1"/>
</dbReference>
<feature type="domain" description="Histidine kinase" evidence="14">
    <location>
        <begin position="827"/>
        <end position="1048"/>
    </location>
</feature>
<dbReference type="SMART" id="SM00091">
    <property type="entry name" value="PAS"/>
    <property type="match status" value="4"/>
</dbReference>
<dbReference type="InterPro" id="IPR018247">
    <property type="entry name" value="EF_Hand_1_Ca_BS"/>
</dbReference>
<dbReference type="PROSITE" id="PS50109">
    <property type="entry name" value="HIS_KIN"/>
    <property type="match status" value="1"/>
</dbReference>
<keyword evidence="10" id="KW-0902">Two-component regulatory system</keyword>
<evidence type="ECO:0000256" key="2">
    <source>
        <dbReference type="ARBA" id="ARBA00004651"/>
    </source>
</evidence>
<dbReference type="PRINTS" id="PR00344">
    <property type="entry name" value="BCTRLSENSOR"/>
</dbReference>
<dbReference type="EMBL" id="JAUMIT010000003">
    <property type="protein sequence ID" value="MDO3694907.1"/>
    <property type="molecule type" value="Genomic_DNA"/>
</dbReference>
<dbReference type="InterPro" id="IPR013655">
    <property type="entry name" value="PAS_fold_3"/>
</dbReference>
<dbReference type="CDD" id="cd00082">
    <property type="entry name" value="HisKA"/>
    <property type="match status" value="1"/>
</dbReference>
<evidence type="ECO:0000256" key="10">
    <source>
        <dbReference type="ARBA" id="ARBA00023012"/>
    </source>
</evidence>
<feature type="domain" description="PAS" evidence="16">
    <location>
        <begin position="168"/>
        <end position="238"/>
    </location>
</feature>
<feature type="domain" description="PAS" evidence="16">
    <location>
        <begin position="290"/>
        <end position="365"/>
    </location>
</feature>
<dbReference type="InterPro" id="IPR003661">
    <property type="entry name" value="HisK_dim/P_dom"/>
</dbReference>
<dbReference type="Gene3D" id="3.30.565.10">
    <property type="entry name" value="Histidine kinase-like ATPase, C-terminal domain"/>
    <property type="match status" value="1"/>
</dbReference>
<evidence type="ECO:0000256" key="6">
    <source>
        <dbReference type="ARBA" id="ARBA00022692"/>
    </source>
</evidence>
<feature type="modified residue" description="Phosphohistidine" evidence="12">
    <location>
        <position position="1403"/>
    </location>
</feature>
<feature type="domain" description="PAC" evidence="17">
    <location>
        <begin position="630"/>
        <end position="682"/>
    </location>
</feature>
<dbReference type="SUPFAM" id="SSF52172">
    <property type="entry name" value="CheY-like"/>
    <property type="match status" value="2"/>
</dbReference>
<feature type="domain" description="Response regulatory" evidence="15">
    <location>
        <begin position="1064"/>
        <end position="1184"/>
    </location>
</feature>
<protein>
    <recommendedName>
        <fullName evidence="3">histidine kinase</fullName>
        <ecNumber evidence="3">2.7.13.3</ecNumber>
    </recommendedName>
</protein>
<dbReference type="Pfam" id="PF02518">
    <property type="entry name" value="HATPase_c"/>
    <property type="match status" value="1"/>
</dbReference>
<dbReference type="SUPFAM" id="SSF55874">
    <property type="entry name" value="ATPase domain of HSP90 chaperone/DNA topoisomerase II/histidine kinase"/>
    <property type="match status" value="1"/>
</dbReference>
<dbReference type="Gene3D" id="3.40.50.2300">
    <property type="match status" value="2"/>
</dbReference>
<dbReference type="InterPro" id="IPR011006">
    <property type="entry name" value="CheY-like_superfamily"/>
</dbReference>
<evidence type="ECO:0000256" key="7">
    <source>
        <dbReference type="ARBA" id="ARBA00022741"/>
    </source>
</evidence>
<dbReference type="Pfam" id="PF00072">
    <property type="entry name" value="Response_reg"/>
    <property type="match status" value="2"/>
</dbReference>
<dbReference type="InterPro" id="IPR029016">
    <property type="entry name" value="GAF-like_dom_sf"/>
</dbReference>
<dbReference type="CDD" id="cd16922">
    <property type="entry name" value="HATPase_EvgS-ArcB-TorS-like"/>
    <property type="match status" value="1"/>
</dbReference>
<evidence type="ECO:0000259" key="16">
    <source>
        <dbReference type="PROSITE" id="PS50112"/>
    </source>
</evidence>
<dbReference type="Gene3D" id="3.30.450.40">
    <property type="match status" value="1"/>
</dbReference>
<keyword evidence="6" id="KW-0812">Transmembrane</keyword>
<dbReference type="RefSeq" id="WP_302884160.1">
    <property type="nucleotide sequence ID" value="NZ_JAUMIT010000003.1"/>
</dbReference>
<dbReference type="Pfam" id="PF00989">
    <property type="entry name" value="PAS"/>
    <property type="match status" value="1"/>
</dbReference>
<dbReference type="Proteomes" id="UP001168642">
    <property type="component" value="Unassembled WGS sequence"/>
</dbReference>
<feature type="domain" description="PAC" evidence="17">
    <location>
        <begin position="489"/>
        <end position="540"/>
    </location>
</feature>
<dbReference type="InterPro" id="IPR005467">
    <property type="entry name" value="His_kinase_dom"/>
</dbReference>
<evidence type="ECO:0000256" key="5">
    <source>
        <dbReference type="ARBA" id="ARBA00022553"/>
    </source>
</evidence>
<name>A0ABT8VSJ0_9FLAO</name>
<reference evidence="19" key="1">
    <citation type="submission" date="2023-07" db="EMBL/GenBank/DDBJ databases">
        <title>Wenyingzhuangia sp. chi5 genome sequencing and assembly.</title>
        <authorList>
            <person name="Park S."/>
        </authorList>
    </citation>
    <scope>NUCLEOTIDE SEQUENCE</scope>
    <source>
        <strain evidence="19">Chi5</strain>
    </source>
</reference>
<accession>A0ABT8VSJ0</accession>
<keyword evidence="8" id="KW-0067">ATP-binding</keyword>
<keyword evidence="11" id="KW-0472">Membrane</keyword>
<dbReference type="Gene3D" id="1.10.287.130">
    <property type="match status" value="1"/>
</dbReference>
<evidence type="ECO:0000256" key="11">
    <source>
        <dbReference type="ARBA" id="ARBA00023136"/>
    </source>
</evidence>
<feature type="modified residue" description="4-aspartylphosphate" evidence="13">
    <location>
        <position position="1114"/>
    </location>
</feature>
<dbReference type="SMART" id="SM00387">
    <property type="entry name" value="HATPase_c"/>
    <property type="match status" value="1"/>
</dbReference>
<keyword evidence="4" id="KW-1003">Cell membrane</keyword>
<dbReference type="NCBIfam" id="TIGR00229">
    <property type="entry name" value="sensory_box"/>
    <property type="match status" value="3"/>
</dbReference>
<keyword evidence="20" id="KW-1185">Reference proteome</keyword>
<dbReference type="InterPro" id="IPR001789">
    <property type="entry name" value="Sig_transdc_resp-reg_receiver"/>
</dbReference>
<evidence type="ECO:0000256" key="3">
    <source>
        <dbReference type="ARBA" id="ARBA00012438"/>
    </source>
</evidence>
<dbReference type="InterPro" id="IPR013767">
    <property type="entry name" value="PAS_fold"/>
</dbReference>
<feature type="domain" description="PAS" evidence="16">
    <location>
        <begin position="541"/>
        <end position="586"/>
    </location>
</feature>
<feature type="domain" description="HPt" evidence="18">
    <location>
        <begin position="1364"/>
        <end position="1455"/>
    </location>
</feature>
<evidence type="ECO:0000256" key="13">
    <source>
        <dbReference type="PROSITE-ProRule" id="PRU00169"/>
    </source>
</evidence>
<evidence type="ECO:0000259" key="15">
    <source>
        <dbReference type="PROSITE" id="PS50110"/>
    </source>
</evidence>
<dbReference type="EC" id="2.7.13.3" evidence="3"/>
<dbReference type="InterPro" id="IPR036641">
    <property type="entry name" value="HPT_dom_sf"/>
</dbReference>
<dbReference type="PANTHER" id="PTHR45339:SF1">
    <property type="entry name" value="HYBRID SIGNAL TRANSDUCTION HISTIDINE KINASE J"/>
    <property type="match status" value="1"/>
</dbReference>
<dbReference type="SUPFAM" id="SSF47384">
    <property type="entry name" value="Homodimeric domain of signal transducing histidine kinase"/>
    <property type="match status" value="1"/>
</dbReference>
<evidence type="ECO:0000256" key="8">
    <source>
        <dbReference type="ARBA" id="ARBA00022840"/>
    </source>
</evidence>
<dbReference type="CDD" id="cd17546">
    <property type="entry name" value="REC_hyHK_CKI1_RcsC-like"/>
    <property type="match status" value="2"/>
</dbReference>
<dbReference type="CDD" id="cd00130">
    <property type="entry name" value="PAS"/>
    <property type="match status" value="3"/>
</dbReference>
<dbReference type="Pfam" id="PF01627">
    <property type="entry name" value="Hpt"/>
    <property type="match status" value="1"/>
</dbReference>
<evidence type="ECO:0000313" key="19">
    <source>
        <dbReference type="EMBL" id="MDO3694907.1"/>
    </source>
</evidence>
<dbReference type="InterPro" id="IPR036097">
    <property type="entry name" value="HisK_dim/P_sf"/>
</dbReference>
<dbReference type="PROSITE" id="PS50110">
    <property type="entry name" value="RESPONSE_REGULATORY"/>
    <property type="match status" value="2"/>
</dbReference>
<evidence type="ECO:0000256" key="12">
    <source>
        <dbReference type="PROSITE-ProRule" id="PRU00110"/>
    </source>
</evidence>
<evidence type="ECO:0000259" key="18">
    <source>
        <dbReference type="PROSITE" id="PS50894"/>
    </source>
</evidence>
<dbReference type="InterPro" id="IPR000700">
    <property type="entry name" value="PAS-assoc_C"/>
</dbReference>
<dbReference type="InterPro" id="IPR000014">
    <property type="entry name" value="PAS"/>
</dbReference>
<feature type="domain" description="Response regulatory" evidence="15">
    <location>
        <begin position="1209"/>
        <end position="1329"/>
    </location>
</feature>
<evidence type="ECO:0000259" key="17">
    <source>
        <dbReference type="PROSITE" id="PS50113"/>
    </source>
</evidence>
<dbReference type="SUPFAM" id="SSF55781">
    <property type="entry name" value="GAF domain-like"/>
    <property type="match status" value="1"/>
</dbReference>
<dbReference type="InterPro" id="IPR035965">
    <property type="entry name" value="PAS-like_dom_sf"/>
</dbReference>
<proteinExistence type="predicted"/>
<dbReference type="InterPro" id="IPR036890">
    <property type="entry name" value="HATPase_C_sf"/>
</dbReference>
<sequence>MNNFTKGNSKKEIDRLKALIDYDILDTESEEEFDRITQLASLICETPISLISLIDENRQWFKSKKGISTNETHRSIAFCNDAIMQDDVFEVEDASKDNRYCNNPLVTEDPNIKYYAGQPLIDPNGFALGTLCVIDTIPRKITKKQLKALKILAKEATNLIVKRRNLEEHKYFSKLFLHSKDLICIANTNGFFKKVNPAFQDCLEWELDELINNSFFEFIHPDDLQSSIDEIHKLGQGLETINFTHRFRTKKGDYRVLQWVATPEPKTGNIFANARDITKDINLTLKLANSENRFKSFFENSQGLMCTHDLDGKLLTVNSSGAAAIGYTVKEVLNFTLFDIVPETKHEELKQYLIAIKHNKVFKGQMVTKSKNGAFRIWLFSNILQADDLNNEYVIGNAVDITEQYFLEKDLKKTKELLERTNLVSRVGGWEVDLVNNQVYWTEMTKKIHEVDDDYVPDLESGIKFYKEGYSRDTIVKVIKDSIENNKNWDLELEFVTKKGNNLWVRAIGHPEFKNGKCVKLLGTFQDINSRKVAEIQFKESKKLLDDVLNAATHVAIIATDTNGMITVFNKGAQNLLGYSDKEMIGIHSPVILHDPEEINKRSIELSELEGEKIEGFRTFVHLAEKHGSEQREWTYITKDGEKLAVFLVVTAIKDTNDQIIGYLGVSTNITKRKQTENDLLAEKARLSAFVKHAPAAVAMLDNDMKYIEVSKKWIDDYHLENQNIIGKSHYDINSVLGTNMKDIHEEILTKGTVFKKEEDEYISITSGRKHSITWIMRPWYTYDHKIGGMMIFTQNISSMIRQKEELKNSKLLAEQASVAKSEFLANMSHEIRTPLNGVIGFTDLVLKTNLTETQQQYLNIVNQSANGLLNIINDILDFSKIEAGKLELDIEKCDIYDIGAHSTDIVNYQIQQKHLEMLLNISPDVPRFIWADAIRLKQILINLLGNATKFTEKGEIELKVEVLESKQDVKTIRFSVRDTGVGIKKEKQQKIFEAFSQEDSSTTKKYGGTGLGLTISNKLLLMMDSQLQLTSTIGVGSTFYFDLTLKTEKGEEIIWENLESIKNVLIVDDNENNRNILKQILKLENITSDEAKSGFEALQYLAENNEYDVIIMDYHMPYMNGIETIQKIRESFFPSPDISPIILLYSSSSDADIFPKCRELGVSKRLTKPVKAHEIYKTLSQLRSQNNDSNRNIELAKEVHPIFKNHVKILIVEDNSVNRFLAKTIIQKQLPQATLIEAVNGLEGIKSYESDKFDLILMDVQMPEMNGYQATQKIREIENNNNIHTPIIAITAGNVKGEKEKCLAIGMDDFLIKPIVEDQLITMFDKWLPKEEQSDLNSTQELSLEEIKQHFNINQLKIYYGDDIEALTHIKQLIKEQLKESIDTLKEHIENKNLKGITQIGHKLRGTSSTAGMNKLSEMATELEQLKSLENNDLQNYYDEMLQEINFVISLINK</sequence>
<dbReference type="Pfam" id="PF00512">
    <property type="entry name" value="HisKA"/>
    <property type="match status" value="1"/>
</dbReference>
<evidence type="ECO:0000256" key="1">
    <source>
        <dbReference type="ARBA" id="ARBA00000085"/>
    </source>
</evidence>
<evidence type="ECO:0000259" key="14">
    <source>
        <dbReference type="PROSITE" id="PS50109"/>
    </source>
</evidence>
<dbReference type="Gene3D" id="3.30.450.20">
    <property type="entry name" value="PAS domain"/>
    <property type="match status" value="5"/>
</dbReference>
<dbReference type="SUPFAM" id="SSF47226">
    <property type="entry name" value="Histidine-containing phosphotransfer domain, HPT domain"/>
    <property type="match status" value="1"/>
</dbReference>
<dbReference type="InterPro" id="IPR008207">
    <property type="entry name" value="Sig_transdc_His_kin_Hpt_dom"/>
</dbReference>
<dbReference type="SMART" id="SM00448">
    <property type="entry name" value="REC"/>
    <property type="match status" value="2"/>
</dbReference>
<dbReference type="PROSITE" id="PS50113">
    <property type="entry name" value="PAC"/>
    <property type="match status" value="2"/>
</dbReference>
<dbReference type="PANTHER" id="PTHR45339">
    <property type="entry name" value="HYBRID SIGNAL TRANSDUCTION HISTIDINE KINASE J"/>
    <property type="match status" value="1"/>
</dbReference>
<dbReference type="InterPro" id="IPR003594">
    <property type="entry name" value="HATPase_dom"/>
</dbReference>